<evidence type="ECO:0000259" key="3">
    <source>
        <dbReference type="Pfam" id="PF01370"/>
    </source>
</evidence>
<proteinExistence type="inferred from homology"/>
<dbReference type="SUPFAM" id="SSF51735">
    <property type="entry name" value="NAD(P)-binding Rossmann-fold domains"/>
    <property type="match status" value="1"/>
</dbReference>
<dbReference type="EMBL" id="JBHTBX010000006">
    <property type="protein sequence ID" value="MFC7435033.1"/>
    <property type="molecule type" value="Genomic_DNA"/>
</dbReference>
<dbReference type="InterPro" id="IPR036291">
    <property type="entry name" value="NAD(P)-bd_dom_sf"/>
</dbReference>
<feature type="domain" description="NAD-dependent epimerase/dehydratase" evidence="3">
    <location>
        <begin position="17"/>
        <end position="257"/>
    </location>
</feature>
<evidence type="ECO:0000313" key="5">
    <source>
        <dbReference type="Proteomes" id="UP001596495"/>
    </source>
</evidence>
<evidence type="ECO:0000313" key="4">
    <source>
        <dbReference type="EMBL" id="MFC7435033.1"/>
    </source>
</evidence>
<gene>
    <name evidence="4" type="ORF">ACFQNJ_11010</name>
</gene>
<comment type="similarity">
    <text evidence="2">Belongs to the NAD(P)-dependent epimerase/dehydratase family.</text>
</comment>
<evidence type="ECO:0000256" key="2">
    <source>
        <dbReference type="ARBA" id="ARBA00007637"/>
    </source>
</evidence>
<evidence type="ECO:0000256" key="1">
    <source>
        <dbReference type="ARBA" id="ARBA00005125"/>
    </source>
</evidence>
<organism evidence="4 5">
    <name type="scientific">Hydrogenophaga bisanensis</name>
    <dbReference type="NCBI Taxonomy" id="439611"/>
    <lineage>
        <taxon>Bacteria</taxon>
        <taxon>Pseudomonadati</taxon>
        <taxon>Pseudomonadota</taxon>
        <taxon>Betaproteobacteria</taxon>
        <taxon>Burkholderiales</taxon>
        <taxon>Comamonadaceae</taxon>
        <taxon>Hydrogenophaga</taxon>
    </lineage>
</organism>
<name>A0ABW2RAB4_9BURK</name>
<comment type="caution">
    <text evidence="4">The sequence shown here is derived from an EMBL/GenBank/DDBJ whole genome shotgun (WGS) entry which is preliminary data.</text>
</comment>
<dbReference type="Proteomes" id="UP001596495">
    <property type="component" value="Unassembled WGS sequence"/>
</dbReference>
<keyword evidence="5" id="KW-1185">Reference proteome</keyword>
<comment type="pathway">
    <text evidence="1">Bacterial outer membrane biogenesis; LPS O-antigen biosynthesis.</text>
</comment>
<dbReference type="InterPro" id="IPR001509">
    <property type="entry name" value="Epimerase_deHydtase"/>
</dbReference>
<protein>
    <submittedName>
        <fullName evidence="4">NAD-dependent epimerase/dehydratase family protein</fullName>
    </submittedName>
</protein>
<dbReference type="RefSeq" id="WP_382257095.1">
    <property type="nucleotide sequence ID" value="NZ_JBHTBX010000006.1"/>
</dbReference>
<reference evidence="5" key="1">
    <citation type="journal article" date="2019" name="Int. J. Syst. Evol. Microbiol.">
        <title>The Global Catalogue of Microorganisms (GCM) 10K type strain sequencing project: providing services to taxonomists for standard genome sequencing and annotation.</title>
        <authorList>
            <consortium name="The Broad Institute Genomics Platform"/>
            <consortium name="The Broad Institute Genome Sequencing Center for Infectious Disease"/>
            <person name="Wu L."/>
            <person name="Ma J."/>
        </authorList>
    </citation>
    <scope>NUCLEOTIDE SEQUENCE [LARGE SCALE GENOMIC DNA]</scope>
    <source>
        <strain evidence="5">CCUG 54518</strain>
    </source>
</reference>
<dbReference type="Pfam" id="PF01370">
    <property type="entry name" value="Epimerase"/>
    <property type="match status" value="1"/>
</dbReference>
<dbReference type="PANTHER" id="PTHR43000">
    <property type="entry name" value="DTDP-D-GLUCOSE 4,6-DEHYDRATASE-RELATED"/>
    <property type="match status" value="1"/>
</dbReference>
<sequence>MDTSRQNPAEQFADRRVLITGGLGFIGSNLAIALVKAGAQVTLLDALIPEHGGNWFNIEPVKGRVKVNISDMRDQHSLNQLVKGQDYVFNLAGQVSHGDSMRDPQLDLGVNCVSSMNLVEACLKHNPTAKLIYTSTRQVYGVPQFLPVTEDHPALPIDVNGINKLAAEYYHLLYQRAYDLKSTVLRLTNTYGPHQQIRNNRQGFIGIFIRQALLGEPIRVFGTGDQLRDYNHVDDVVDALMRAALCQECYGQVFNLGAPRSYSVNDLVLMLHKCTGVSYETVPFPQDKKSIDIGDYYGNYERFSRLTGWHPRIDLAEGVQSTLDFYRKHPKEYWK</sequence>
<dbReference type="Gene3D" id="3.40.50.720">
    <property type="entry name" value="NAD(P)-binding Rossmann-like Domain"/>
    <property type="match status" value="1"/>
</dbReference>
<dbReference type="Gene3D" id="3.90.25.10">
    <property type="entry name" value="UDP-galactose 4-epimerase, domain 1"/>
    <property type="match status" value="1"/>
</dbReference>
<accession>A0ABW2RAB4</accession>